<evidence type="ECO:0000313" key="2">
    <source>
        <dbReference type="Proteomes" id="UP000486903"/>
    </source>
</evidence>
<proteinExistence type="predicted"/>
<dbReference type="RefSeq" id="WP_003370334.1">
    <property type="nucleotide sequence ID" value="NZ_JACBBA010000004.1"/>
</dbReference>
<sequence>MLNKSSVNNALDNIISELNYVKNGISDGTSKGELLGWIGDVEYSIEDAKDKFLEYADEVEDTENDFDKLKNDFENLIDPLNDLNC</sequence>
<name>A0A6B4JP51_CLOBO</name>
<protein>
    <submittedName>
        <fullName evidence="1">Uncharacterized protein</fullName>
    </submittedName>
</protein>
<dbReference type="EMBL" id="SXFB01000006">
    <property type="protein sequence ID" value="NFV26584.1"/>
    <property type="molecule type" value="Genomic_DNA"/>
</dbReference>
<evidence type="ECO:0000313" key="1">
    <source>
        <dbReference type="EMBL" id="NFV26584.1"/>
    </source>
</evidence>
<reference evidence="1 2" key="1">
    <citation type="submission" date="2019-04" db="EMBL/GenBank/DDBJ databases">
        <title>Genome sequencing of Clostridium botulinum Groups I-IV and Clostridium butyricum.</title>
        <authorList>
            <person name="Brunt J."/>
            <person name="Van Vliet A.H.M."/>
            <person name="Stringer S.C."/>
            <person name="Carter A.T."/>
            <person name="Peck M.W."/>
        </authorList>
    </citation>
    <scope>NUCLEOTIDE SEQUENCE [LARGE SCALE GENOMIC DNA]</scope>
    <source>
        <strain evidence="1 2">BL81</strain>
    </source>
</reference>
<dbReference type="AlphaFoldDB" id="A0A6B4JP51"/>
<gene>
    <name evidence="1" type="ORF">FDG31_10450</name>
</gene>
<dbReference type="Proteomes" id="UP000486903">
    <property type="component" value="Unassembled WGS sequence"/>
</dbReference>
<organism evidence="1 2">
    <name type="scientific">Clostridium botulinum</name>
    <dbReference type="NCBI Taxonomy" id="1491"/>
    <lineage>
        <taxon>Bacteria</taxon>
        <taxon>Bacillati</taxon>
        <taxon>Bacillota</taxon>
        <taxon>Clostridia</taxon>
        <taxon>Eubacteriales</taxon>
        <taxon>Clostridiaceae</taxon>
        <taxon>Clostridium</taxon>
    </lineage>
</organism>
<comment type="caution">
    <text evidence="1">The sequence shown here is derived from an EMBL/GenBank/DDBJ whole genome shotgun (WGS) entry which is preliminary data.</text>
</comment>
<accession>A0A6B4JP51</accession>